<gene>
    <name evidence="3" type="ORF">sL5_01150</name>
</gene>
<accession>A0A8J3HTU8</accession>
<name>A0A8J3HTU8_9RICK</name>
<feature type="compositionally biased region" description="Basic and acidic residues" evidence="1">
    <location>
        <begin position="496"/>
        <end position="506"/>
    </location>
</feature>
<dbReference type="EMBL" id="BNGU01000003">
    <property type="protein sequence ID" value="GHM59122.1"/>
    <property type="molecule type" value="Genomic_DNA"/>
</dbReference>
<evidence type="ECO:0000256" key="2">
    <source>
        <dbReference type="SAM" id="Phobius"/>
    </source>
</evidence>
<feature type="region of interest" description="Disordered" evidence="1">
    <location>
        <begin position="496"/>
        <end position="528"/>
    </location>
</feature>
<protein>
    <submittedName>
        <fullName evidence="3">Uncharacterized protein</fullName>
    </submittedName>
</protein>
<organism evidence="3 4">
    <name type="scientific">Candidatus Mesenet longicola</name>
    <dbReference type="NCBI Taxonomy" id="1892558"/>
    <lineage>
        <taxon>Bacteria</taxon>
        <taxon>Pseudomonadati</taxon>
        <taxon>Pseudomonadota</taxon>
        <taxon>Alphaproteobacteria</taxon>
        <taxon>Rickettsiales</taxon>
        <taxon>Anaplasmataceae</taxon>
        <taxon>Candidatus Mesenet</taxon>
    </lineage>
</organism>
<dbReference type="Proteomes" id="UP000637906">
    <property type="component" value="Unassembled WGS sequence"/>
</dbReference>
<proteinExistence type="predicted"/>
<evidence type="ECO:0000256" key="1">
    <source>
        <dbReference type="SAM" id="MobiDB-lite"/>
    </source>
</evidence>
<keyword evidence="2" id="KW-0812">Transmembrane</keyword>
<evidence type="ECO:0000313" key="4">
    <source>
        <dbReference type="Proteomes" id="UP000637906"/>
    </source>
</evidence>
<keyword evidence="2" id="KW-1133">Transmembrane helix</keyword>
<dbReference type="AlphaFoldDB" id="A0A8J3HTU8"/>
<evidence type="ECO:0000313" key="3">
    <source>
        <dbReference type="EMBL" id="GHM59122.1"/>
    </source>
</evidence>
<feature type="transmembrane region" description="Helical" evidence="2">
    <location>
        <begin position="468"/>
        <end position="489"/>
    </location>
</feature>
<keyword evidence="2" id="KW-0472">Membrane</keyword>
<reference evidence="3 4" key="1">
    <citation type="journal article" date="2021" name="Microb. Ecol.">
        <title>Candidatus Mesenet longicola: Novel Endosymbionts of Brontispa longissima that Induce Cytoplasmic Incompatibility.</title>
        <authorList>
            <person name="Takano S."/>
            <person name="Gotoh Y."/>
            <person name="Hayashi T."/>
        </authorList>
    </citation>
    <scope>NUCLEOTIDE SEQUENCE [LARGE SCALE GENOMIC DNA]</scope>
    <source>
        <strain evidence="3">L5</strain>
    </source>
</reference>
<comment type="caution">
    <text evidence="3">The sequence shown here is derived from an EMBL/GenBank/DDBJ whole genome shotgun (WGS) entry which is preliminary data.</text>
</comment>
<sequence length="528" mass="60639">MNDKKIRDEYRDKYHDFVSKEIIPIANKTLLDDKQIELSAYNDAGSDIGINTILISLKQSGQKTIEYTSDERYHRAFGDLINDSMHRVKISNQSSFFDFIAVCINKDASDYKNFAITKEDLFKHLRGLIDDKRYVSQRRAAFEPSKLPKMSVWRQSEYYDFVDSKFKKKLCEIEHIGGIPVANTIAITDIDLKQQFVRFRVEGDTKPYVYTSNSKYYKSIIPQSRYGFTPDEAEVNAFEIENNDPYFMFILRCLNKDKKAFESVSRRGRVQYKEFSQQELSTYFDGFISDDKYQNEYDITFVPVEVNPGVDESLKEKYVDFVEKEIKPKIKGMGMVSADDDAVLFSKYAAITDGPSKSSADVIFVPNSKFSSYGKKSGQGVYRVSDNNPNFKFMSECLNRNSTEYKWVKFAPTREEFASETGSSDLPLYLEKLPFNQQCKEDYLNNLSLPGSSSDAVPTMSLPVMHQAVFFTWLAYMLSPVISPVFNYISNKISDASDEKEREKLNGKPSSSITEVEEKQLGKKGITK</sequence>
<keyword evidence="4" id="KW-1185">Reference proteome</keyword>